<keyword evidence="1" id="KW-0812">Transmembrane</keyword>
<feature type="transmembrane region" description="Helical" evidence="1">
    <location>
        <begin position="179"/>
        <end position="198"/>
    </location>
</feature>
<keyword evidence="1" id="KW-0472">Membrane</keyword>
<name>A0ABN8GFP4_9BACL</name>
<comment type="caution">
    <text evidence="2">The sequence shown here is derived from an EMBL/GenBank/DDBJ whole genome shotgun (WGS) entry which is preliminary data.</text>
</comment>
<dbReference type="Proteomes" id="UP000838686">
    <property type="component" value="Unassembled WGS sequence"/>
</dbReference>
<evidence type="ECO:0000256" key="1">
    <source>
        <dbReference type="SAM" id="Phobius"/>
    </source>
</evidence>
<evidence type="ECO:0000313" key="2">
    <source>
        <dbReference type="EMBL" id="CAH1203350.1"/>
    </source>
</evidence>
<proteinExistence type="predicted"/>
<keyword evidence="1" id="KW-1133">Transmembrane helix</keyword>
<evidence type="ECO:0000313" key="3">
    <source>
        <dbReference type="Proteomes" id="UP000838686"/>
    </source>
</evidence>
<gene>
    <name evidence="2" type="ORF">PAECIP111893_01949</name>
</gene>
<sequence length="372" mass="41737">MRTDGATMLTPTDIGNIRRYVKIKYADLPSHRHAEIVADAMQRVVLKGLPDYSEEVKRELAADLLRNVVAIQQRPVGAEHIFALCLTLDHEDPLLFEPLHAWMEQRLNVLMDQEMFRGFIAEALRAQTSGKTDDSAWRVVQSLAAGLAVQESPAVPYTADSGSGQVIKLPVGQRSVKRTILYAALSVLLVMMTTLYGWHLAEPQAITKPEAPPIAMKPERTSLPAAKNELPSELQYVEVDRARLTAYLKGKNSILADSPYMDAILAVAQEFDINPLFLFAITGQEQGFVPRDHEQAKKIANNPFNVYHSWEDYNTTIKQSAAIAARTITRLSKDKPSNVDAFTWINRQYAEDPNWSNGVRSIFNAMKRHNQQ</sequence>
<keyword evidence="3" id="KW-1185">Reference proteome</keyword>
<dbReference type="EMBL" id="CAKMMF010000009">
    <property type="protein sequence ID" value="CAH1203350.1"/>
    <property type="molecule type" value="Genomic_DNA"/>
</dbReference>
<dbReference type="RefSeq" id="WP_236340733.1">
    <property type="nucleotide sequence ID" value="NZ_CAKMMF010000009.1"/>
</dbReference>
<evidence type="ECO:0008006" key="4">
    <source>
        <dbReference type="Google" id="ProtNLM"/>
    </source>
</evidence>
<organism evidence="2 3">
    <name type="scientific">Paenibacillus plantiphilus</name>
    <dbReference type="NCBI Taxonomy" id="2905650"/>
    <lineage>
        <taxon>Bacteria</taxon>
        <taxon>Bacillati</taxon>
        <taxon>Bacillota</taxon>
        <taxon>Bacilli</taxon>
        <taxon>Bacillales</taxon>
        <taxon>Paenibacillaceae</taxon>
        <taxon>Paenibacillus</taxon>
    </lineage>
</organism>
<protein>
    <recommendedName>
        <fullName evidence="4">Mannosyl-glycoprotein endo-beta-N-acetylglucosaminidase</fullName>
    </recommendedName>
</protein>
<reference evidence="2" key="1">
    <citation type="submission" date="2022-01" db="EMBL/GenBank/DDBJ databases">
        <authorList>
            <person name="Criscuolo A."/>
        </authorList>
    </citation>
    <scope>NUCLEOTIDE SEQUENCE</scope>
    <source>
        <strain evidence="2">CIP111893</strain>
    </source>
</reference>
<accession>A0ABN8GFP4</accession>